<dbReference type="SFLD" id="SFLDG01129">
    <property type="entry name" value="C1.5:_HAD__Beta-PGM__Phosphata"/>
    <property type="match status" value="1"/>
</dbReference>
<evidence type="ECO:0000313" key="2">
    <source>
        <dbReference type="Proteomes" id="UP001063698"/>
    </source>
</evidence>
<dbReference type="PANTHER" id="PTHR43434">
    <property type="entry name" value="PHOSPHOGLYCOLATE PHOSPHATASE"/>
    <property type="match status" value="1"/>
</dbReference>
<dbReference type="InterPro" id="IPR036412">
    <property type="entry name" value="HAD-like_sf"/>
</dbReference>
<evidence type="ECO:0000313" key="1">
    <source>
        <dbReference type="EMBL" id="UXD22090.1"/>
    </source>
</evidence>
<dbReference type="PANTHER" id="PTHR43434:SF1">
    <property type="entry name" value="PHOSPHOGLYCOLATE PHOSPHATASE"/>
    <property type="match status" value="1"/>
</dbReference>
<dbReference type="AlphaFoldDB" id="A0A977KAJ2"/>
<dbReference type="InterPro" id="IPR023214">
    <property type="entry name" value="HAD_sf"/>
</dbReference>
<dbReference type="Pfam" id="PF00702">
    <property type="entry name" value="Hydrolase"/>
    <property type="match status" value="1"/>
</dbReference>
<dbReference type="Gene3D" id="3.40.50.1000">
    <property type="entry name" value="HAD superfamily/HAD-like"/>
    <property type="match status" value="1"/>
</dbReference>
<organism evidence="1 2">
    <name type="scientific">Ignicoccus pacificus DSM 13166</name>
    <dbReference type="NCBI Taxonomy" id="940294"/>
    <lineage>
        <taxon>Archaea</taxon>
        <taxon>Thermoproteota</taxon>
        <taxon>Thermoprotei</taxon>
        <taxon>Desulfurococcales</taxon>
        <taxon>Desulfurococcaceae</taxon>
        <taxon>Ignicoccus</taxon>
    </lineage>
</organism>
<keyword evidence="2" id="KW-1185">Reference proteome</keyword>
<dbReference type="Proteomes" id="UP001063698">
    <property type="component" value="Chromosome"/>
</dbReference>
<dbReference type="SUPFAM" id="SSF56784">
    <property type="entry name" value="HAD-like"/>
    <property type="match status" value="1"/>
</dbReference>
<proteinExistence type="predicted"/>
<dbReference type="SFLD" id="SFLDS00003">
    <property type="entry name" value="Haloacid_Dehalogenase"/>
    <property type="match status" value="1"/>
</dbReference>
<sequence length="242" mass="27729">MRPRFIAFDVDGVLVTFKSSWEMVHRAFGSKGSVEDMKAYFKGEISYGEWCRRDKERWTKALGREPTLEDIEKVFEDIEKYLSPGAREAVSLSKRRGLGVGLVSAGLAPSTKRVAEALGIHLWIANPICEDCEPAVEPKNKLKGLIRLLRRLDVDVKESIFVGDSLIDLPALLASGCGIGVRDEQLKKYVDYWIEDLRFFPQALLYCLHNFRPAEPYPYDEEYQYGKCEGDHFPWVRFLDLD</sequence>
<dbReference type="InterPro" id="IPR050155">
    <property type="entry name" value="HAD-like_hydrolase_sf"/>
</dbReference>
<name>A0A977KAJ2_9CREN</name>
<dbReference type="NCBIfam" id="TIGR01488">
    <property type="entry name" value="HAD-SF-IB"/>
    <property type="match status" value="1"/>
</dbReference>
<dbReference type="GO" id="GO:0008967">
    <property type="term" value="F:phosphoglycolate phosphatase activity"/>
    <property type="evidence" value="ECO:0007669"/>
    <property type="project" value="TreeGrafter"/>
</dbReference>
<evidence type="ECO:0008006" key="3">
    <source>
        <dbReference type="Google" id="ProtNLM"/>
    </source>
</evidence>
<dbReference type="GO" id="GO:0006281">
    <property type="term" value="P:DNA repair"/>
    <property type="evidence" value="ECO:0007669"/>
    <property type="project" value="TreeGrafter"/>
</dbReference>
<accession>A0A977KAJ2</accession>
<dbReference type="EMBL" id="CP006868">
    <property type="protein sequence ID" value="UXD22090.1"/>
    <property type="molecule type" value="Genomic_DNA"/>
</dbReference>
<dbReference type="KEGG" id="ipc:IPA_01570"/>
<reference evidence="1" key="1">
    <citation type="submission" date="2013-11" db="EMBL/GenBank/DDBJ databases">
        <title>Comparative genomics of Ignicoccus.</title>
        <authorList>
            <person name="Podar M."/>
        </authorList>
    </citation>
    <scope>NUCLEOTIDE SEQUENCE</scope>
    <source>
        <strain evidence="1">DSM 13166</strain>
    </source>
</reference>
<protein>
    <recommendedName>
        <fullName evidence="3">HAD family hydrolase</fullName>
    </recommendedName>
</protein>
<gene>
    <name evidence="1" type="ORF">IPA_01570</name>
</gene>